<reference evidence="1 2" key="1">
    <citation type="submission" date="2019-03" db="EMBL/GenBank/DDBJ databases">
        <title>Genomic Encyclopedia of Type Strains, Phase IV (KMG-IV): sequencing the most valuable type-strain genomes for metagenomic binning, comparative biology and taxonomic classification.</title>
        <authorList>
            <person name="Goeker M."/>
        </authorList>
    </citation>
    <scope>NUCLEOTIDE SEQUENCE [LARGE SCALE GENOMIC DNA]</scope>
    <source>
        <strain evidence="1 2">DSM 100433</strain>
    </source>
</reference>
<evidence type="ECO:0000313" key="1">
    <source>
        <dbReference type="EMBL" id="TCL44081.1"/>
    </source>
</evidence>
<accession>A0A9X8Y8V2</accession>
<organism evidence="1 2">
    <name type="scientific">Harryflintia acetispora</name>
    <dbReference type="NCBI Taxonomy" id="1849041"/>
    <lineage>
        <taxon>Bacteria</taxon>
        <taxon>Bacillati</taxon>
        <taxon>Bacillota</taxon>
        <taxon>Clostridia</taxon>
        <taxon>Eubacteriales</taxon>
        <taxon>Oscillospiraceae</taxon>
        <taxon>Harryflintia</taxon>
    </lineage>
</organism>
<gene>
    <name evidence="1" type="ORF">EDD78_103119</name>
</gene>
<keyword evidence="2" id="KW-1185">Reference proteome</keyword>
<dbReference type="AlphaFoldDB" id="A0A9X8Y8V2"/>
<sequence>MSSTNKTEMGFNQWSLADKPTMEDFNADNALTEQLLGERYTKAEIDQKIRGADAVPTSLILNNYLYINQRGQSSYTITSDKWTYFADRWRAKTASGTATITRNPKGRWDIPTGVTVQQVVETNQSNYYKNRTAVHGSIINGKFIIEPFTITGPVFYEHTFDYAAELAYADVILGETMTQALPITTWKDQFWCQRYYHPVYAHIPGSPVLANQTSFFHATPIEMRVTPVFIGTTQLVDLNWTKKVTDYTLKIIKNYNYIRFDTIKSDGLGITTANLIPQGALDAEIYD</sequence>
<name>A0A9X8Y8V2_9FIRM</name>
<dbReference type="Proteomes" id="UP000294682">
    <property type="component" value="Unassembled WGS sequence"/>
</dbReference>
<comment type="caution">
    <text evidence="1">The sequence shown here is derived from an EMBL/GenBank/DDBJ whole genome shotgun (WGS) entry which is preliminary data.</text>
</comment>
<dbReference type="EMBL" id="SLUK01000003">
    <property type="protein sequence ID" value="TCL44081.1"/>
    <property type="molecule type" value="Genomic_DNA"/>
</dbReference>
<evidence type="ECO:0000313" key="2">
    <source>
        <dbReference type="Proteomes" id="UP000294682"/>
    </source>
</evidence>
<proteinExistence type="predicted"/>
<protein>
    <submittedName>
        <fullName evidence="1">Uncharacterized protein</fullName>
    </submittedName>
</protein>
<dbReference type="RefSeq" id="WP_132084203.1">
    <property type="nucleotide sequence ID" value="NZ_SLUK01000003.1"/>
</dbReference>